<protein>
    <submittedName>
        <fullName evidence="5">MFS monocarboxylate transporter</fullName>
    </submittedName>
</protein>
<dbReference type="AlphaFoldDB" id="A0A2J6RYL2"/>
<keyword evidence="6" id="KW-1185">Reference proteome</keyword>
<dbReference type="InterPro" id="IPR011701">
    <property type="entry name" value="MFS"/>
</dbReference>
<dbReference type="EMBL" id="KZ613942">
    <property type="protein sequence ID" value="PMD43600.1"/>
    <property type="molecule type" value="Genomic_DNA"/>
</dbReference>
<evidence type="ECO:0000313" key="5">
    <source>
        <dbReference type="EMBL" id="PMD43600.1"/>
    </source>
</evidence>
<comment type="subcellular location">
    <subcellularLocation>
        <location evidence="1">Membrane</location>
        <topology evidence="1">Multi-pass membrane protein</topology>
    </subcellularLocation>
</comment>
<organism evidence="5 6">
    <name type="scientific">Hyaloscypha variabilis (strain UAMH 11265 / GT02V1 / F)</name>
    <name type="common">Meliniomyces variabilis</name>
    <dbReference type="NCBI Taxonomy" id="1149755"/>
    <lineage>
        <taxon>Eukaryota</taxon>
        <taxon>Fungi</taxon>
        <taxon>Dikarya</taxon>
        <taxon>Ascomycota</taxon>
        <taxon>Pezizomycotina</taxon>
        <taxon>Leotiomycetes</taxon>
        <taxon>Helotiales</taxon>
        <taxon>Hyaloscyphaceae</taxon>
        <taxon>Hyaloscypha</taxon>
        <taxon>Hyaloscypha variabilis</taxon>
    </lineage>
</organism>
<dbReference type="InterPro" id="IPR020846">
    <property type="entry name" value="MFS_dom"/>
</dbReference>
<feature type="transmembrane region" description="Helical" evidence="3">
    <location>
        <begin position="318"/>
        <end position="337"/>
    </location>
</feature>
<dbReference type="OrthoDB" id="2213137at2759"/>
<feature type="transmembrane region" description="Helical" evidence="3">
    <location>
        <begin position="48"/>
        <end position="69"/>
    </location>
</feature>
<gene>
    <name evidence="5" type="ORF">L207DRAFT_631675</name>
</gene>
<keyword evidence="3" id="KW-0812">Transmembrane</keyword>
<evidence type="ECO:0000313" key="6">
    <source>
        <dbReference type="Proteomes" id="UP000235786"/>
    </source>
</evidence>
<sequence length="447" mass="47896">MEAQNDIALNDLSNYLGSNIQDEATQHLQDAPSHHEFSLPQADGGKHAWMFLAAGFVVEALVWGFPFSFGIFQEYYTTHEPFSTESSGVAVIGTTATGIMYMAGLLLYPAYKKWPHLANRSKWVGMPIMSAGLIAASFANNVNTLIITQGAIYAIGGSIIYFPAMLFVDEWFIQRKGLAFGVIWAGTGAAGLMIPFLLNTLLSHYGHRTTLRIWALTILLLSMPLLPFLRPRLPISQTTHSPRYGLSFLSSPSFWLLQAGVVIESLGYFLPSIYLPTFAAHLGLSPSTGSLLVALLNGAAVFATIIMGMLIDRFHVTTVILLSTIGATLSVFVLWGLSTALPLLVVFSIMYGFFAGGFVSTNAGIIKLMKGHDQSADVGMMIGVTSAGRGIGSVLSGPLSEVLLRGGSWKGAGNGYGSGFGELIVFTGVTAAVGGMSFFGKRLGWIR</sequence>
<feature type="transmembrane region" description="Helical" evidence="3">
    <location>
        <begin position="249"/>
        <end position="270"/>
    </location>
</feature>
<feature type="transmembrane region" description="Helical" evidence="3">
    <location>
        <begin position="210"/>
        <end position="229"/>
    </location>
</feature>
<name>A0A2J6RYL2_HYAVF</name>
<dbReference type="Proteomes" id="UP000235786">
    <property type="component" value="Unassembled WGS sequence"/>
</dbReference>
<evidence type="ECO:0000259" key="4">
    <source>
        <dbReference type="PROSITE" id="PS50850"/>
    </source>
</evidence>
<keyword evidence="3" id="KW-1133">Transmembrane helix</keyword>
<evidence type="ECO:0000256" key="1">
    <source>
        <dbReference type="ARBA" id="ARBA00004141"/>
    </source>
</evidence>
<dbReference type="SUPFAM" id="SSF103473">
    <property type="entry name" value="MFS general substrate transporter"/>
    <property type="match status" value="1"/>
</dbReference>
<feature type="transmembrane region" description="Helical" evidence="3">
    <location>
        <begin position="146"/>
        <end position="166"/>
    </location>
</feature>
<dbReference type="InterPro" id="IPR050327">
    <property type="entry name" value="Proton-linked_MCT"/>
</dbReference>
<feature type="transmembrane region" description="Helical" evidence="3">
    <location>
        <begin position="178"/>
        <end position="198"/>
    </location>
</feature>
<evidence type="ECO:0000256" key="3">
    <source>
        <dbReference type="SAM" id="Phobius"/>
    </source>
</evidence>
<dbReference type="PROSITE" id="PS50850">
    <property type="entry name" value="MFS"/>
    <property type="match status" value="1"/>
</dbReference>
<proteinExistence type="inferred from homology"/>
<dbReference type="PANTHER" id="PTHR11360">
    <property type="entry name" value="MONOCARBOXYLATE TRANSPORTER"/>
    <property type="match status" value="1"/>
</dbReference>
<reference evidence="5 6" key="1">
    <citation type="submission" date="2016-04" db="EMBL/GenBank/DDBJ databases">
        <title>A degradative enzymes factory behind the ericoid mycorrhizal symbiosis.</title>
        <authorList>
            <consortium name="DOE Joint Genome Institute"/>
            <person name="Martino E."/>
            <person name="Morin E."/>
            <person name="Grelet G."/>
            <person name="Kuo A."/>
            <person name="Kohler A."/>
            <person name="Daghino S."/>
            <person name="Barry K."/>
            <person name="Choi C."/>
            <person name="Cichocki N."/>
            <person name="Clum A."/>
            <person name="Copeland A."/>
            <person name="Hainaut M."/>
            <person name="Haridas S."/>
            <person name="Labutti K."/>
            <person name="Lindquist E."/>
            <person name="Lipzen A."/>
            <person name="Khouja H.-R."/>
            <person name="Murat C."/>
            <person name="Ohm R."/>
            <person name="Olson A."/>
            <person name="Spatafora J."/>
            <person name="Veneault-Fourrey C."/>
            <person name="Henrissat B."/>
            <person name="Grigoriev I."/>
            <person name="Martin F."/>
            <person name="Perotto S."/>
        </authorList>
    </citation>
    <scope>NUCLEOTIDE SEQUENCE [LARGE SCALE GENOMIC DNA]</scope>
    <source>
        <strain evidence="5 6">F</strain>
    </source>
</reference>
<dbReference type="Gene3D" id="1.20.1250.20">
    <property type="entry name" value="MFS general substrate transporter like domains"/>
    <property type="match status" value="2"/>
</dbReference>
<keyword evidence="3" id="KW-0472">Membrane</keyword>
<feature type="domain" description="Major facilitator superfamily (MFS) profile" evidence="4">
    <location>
        <begin position="253"/>
        <end position="447"/>
    </location>
</feature>
<feature type="transmembrane region" description="Helical" evidence="3">
    <location>
        <begin position="343"/>
        <end position="366"/>
    </location>
</feature>
<evidence type="ECO:0000256" key="2">
    <source>
        <dbReference type="ARBA" id="ARBA00006727"/>
    </source>
</evidence>
<dbReference type="Pfam" id="PF07690">
    <property type="entry name" value="MFS_1"/>
    <property type="match status" value="1"/>
</dbReference>
<dbReference type="InterPro" id="IPR036259">
    <property type="entry name" value="MFS_trans_sf"/>
</dbReference>
<dbReference type="PANTHER" id="PTHR11360:SF287">
    <property type="entry name" value="MFS MONOCARBOXYLATE TRANSPORTER"/>
    <property type="match status" value="1"/>
</dbReference>
<dbReference type="GO" id="GO:0022857">
    <property type="term" value="F:transmembrane transporter activity"/>
    <property type="evidence" value="ECO:0007669"/>
    <property type="project" value="InterPro"/>
</dbReference>
<accession>A0A2J6RYL2</accession>
<dbReference type="GO" id="GO:0016020">
    <property type="term" value="C:membrane"/>
    <property type="evidence" value="ECO:0007669"/>
    <property type="project" value="UniProtKB-SubCell"/>
</dbReference>
<feature type="transmembrane region" description="Helical" evidence="3">
    <location>
        <begin position="419"/>
        <end position="439"/>
    </location>
</feature>
<feature type="transmembrane region" description="Helical" evidence="3">
    <location>
        <begin position="89"/>
        <end position="111"/>
    </location>
</feature>
<feature type="transmembrane region" description="Helical" evidence="3">
    <location>
        <begin position="290"/>
        <end position="311"/>
    </location>
</feature>
<comment type="similarity">
    <text evidence="2">Belongs to the major facilitator superfamily. Monocarboxylate porter (TC 2.A.1.13) family.</text>
</comment>